<dbReference type="SUPFAM" id="SSF46689">
    <property type="entry name" value="Homeodomain-like"/>
    <property type="match status" value="1"/>
</dbReference>
<dbReference type="SMART" id="SM00271">
    <property type="entry name" value="DnaJ"/>
    <property type="match status" value="1"/>
</dbReference>
<dbReference type="Pfam" id="PF00226">
    <property type="entry name" value="DnaJ"/>
    <property type="match status" value="1"/>
</dbReference>
<dbReference type="PANTHER" id="PTHR43999:SF1">
    <property type="entry name" value="DNAJ HOMOLOG SUBFAMILY C MEMBER 2"/>
    <property type="match status" value="1"/>
</dbReference>
<dbReference type="Pfam" id="PF21884">
    <property type="entry name" value="ZUO1-like_ZHD"/>
    <property type="match status" value="1"/>
</dbReference>
<evidence type="ECO:0000256" key="2">
    <source>
        <dbReference type="SAM" id="MobiDB-lite"/>
    </source>
</evidence>
<dbReference type="GO" id="GO:0006450">
    <property type="term" value="P:regulation of translational fidelity"/>
    <property type="evidence" value="ECO:0007669"/>
    <property type="project" value="InterPro"/>
</dbReference>
<evidence type="ECO:0000313" key="5">
    <source>
        <dbReference type="Proteomes" id="UP000095192"/>
    </source>
</evidence>
<dbReference type="InterPro" id="IPR009057">
    <property type="entry name" value="Homeodomain-like_sf"/>
</dbReference>
<feature type="domain" description="J" evidence="3">
    <location>
        <begin position="80"/>
        <end position="167"/>
    </location>
</feature>
<dbReference type="InterPro" id="IPR054076">
    <property type="entry name" value="ZUO1-like_ZHD"/>
</dbReference>
<dbReference type="AlphaFoldDB" id="A0A1D3CV46"/>
<dbReference type="PROSITE" id="PS50076">
    <property type="entry name" value="DNAJ_2"/>
    <property type="match status" value="1"/>
</dbReference>
<feature type="compositionally biased region" description="Polar residues" evidence="2">
    <location>
        <begin position="515"/>
        <end position="527"/>
    </location>
</feature>
<dbReference type="InterPro" id="IPR001005">
    <property type="entry name" value="SANT/Myb"/>
</dbReference>
<dbReference type="Gene3D" id="1.10.287.110">
    <property type="entry name" value="DnaJ domain"/>
    <property type="match status" value="1"/>
</dbReference>
<feature type="coiled-coil region" evidence="1">
    <location>
        <begin position="257"/>
        <end position="320"/>
    </location>
</feature>
<dbReference type="InterPro" id="IPR001623">
    <property type="entry name" value="DnaJ_domain"/>
</dbReference>
<keyword evidence="5" id="KW-1185">Reference proteome</keyword>
<evidence type="ECO:0000259" key="3">
    <source>
        <dbReference type="PROSITE" id="PS50076"/>
    </source>
</evidence>
<dbReference type="PRINTS" id="PR00625">
    <property type="entry name" value="JDOMAIN"/>
</dbReference>
<gene>
    <name evidence="4" type="ORF">cyc_07587</name>
</gene>
<keyword evidence="1" id="KW-0175">Coiled coil</keyword>
<dbReference type="FunCoup" id="A0A1D3CV46">
    <property type="interactions" value="294"/>
</dbReference>
<dbReference type="SUPFAM" id="SSF46565">
    <property type="entry name" value="Chaperone J-domain"/>
    <property type="match status" value="1"/>
</dbReference>
<evidence type="ECO:0000256" key="1">
    <source>
        <dbReference type="SAM" id="Coils"/>
    </source>
</evidence>
<dbReference type="InterPro" id="IPR036869">
    <property type="entry name" value="J_dom_sf"/>
</dbReference>
<sequence>MILWSASHHQQETGPMKPLRMLCDAEAAGSSPQEEEFSTDRAEAWKTKNKNKTPGGGGGGSSSSLASGSHLKRILSYDQTLYRILGVDEGASLDEIKKQYRKKVLEYHPDKAKTASNSPLASPPPSSSPSSAGDSPQSCEHEAFLRVQEAYEALSDSNFRRQYDSSLPFDESIPSPNECHQQPEKFYEIFGAAFNRNARWSIRRPVPSLGDEKTPLAVVERFYDFWYDFQSWRDFGVHDEYDLNEAECREERRWMERENAKIRKKYLKNERARIQRLVETAYAADPRIQRQKEEERKKREEEKAAKQRAYEAQMREAEERKRQKFRWLYRKISEDASPPAPLSVAQVQDLSAQLDMEVLLPFFQKIHDYLGVEGPIQDETGDPSGPMDFTMSDQQKEMIVGLYVKEWQALLDAKRAKELAAEEEMLRVQEEKKRQELARKKAQEAAWTIEELSMLAKGLQKFPGGTARRWHQIASFIGTKTQEEEPLEQTKAQQQGALTARTLNSGKTDAESARPTGSTTEALWTQEQQTVRSPCVMKLRGDPSDYRMPRLQGLCFISSISLLRLPISAQALERALAKHPSSMPAAERWSAIASDVPGKTRKECIERFKQVR</sequence>
<dbReference type="InParanoid" id="A0A1D3CV46"/>
<dbReference type="CDD" id="cd06257">
    <property type="entry name" value="DnaJ"/>
    <property type="match status" value="1"/>
</dbReference>
<feature type="compositionally biased region" description="Low complexity" evidence="2">
    <location>
        <begin position="128"/>
        <end position="138"/>
    </location>
</feature>
<feature type="region of interest" description="Disordered" evidence="2">
    <location>
        <begin position="504"/>
        <end position="527"/>
    </location>
</feature>
<dbReference type="Pfam" id="PF00249">
    <property type="entry name" value="Myb_DNA-binding"/>
    <property type="match status" value="1"/>
</dbReference>
<dbReference type="InterPro" id="IPR044634">
    <property type="entry name" value="Zuotin/DnaJC2"/>
</dbReference>
<dbReference type="GO" id="GO:0030544">
    <property type="term" value="F:Hsp70 protein binding"/>
    <property type="evidence" value="ECO:0007669"/>
    <property type="project" value="InterPro"/>
</dbReference>
<evidence type="ECO:0000313" key="4">
    <source>
        <dbReference type="EMBL" id="OEH75073.1"/>
    </source>
</evidence>
<dbReference type="CDD" id="cd00167">
    <property type="entry name" value="SANT"/>
    <property type="match status" value="2"/>
</dbReference>
<dbReference type="VEuPathDB" id="ToxoDB:cyc_07587"/>
<protein>
    <submittedName>
        <fullName evidence="4">DnaJ domain-containing protein</fullName>
    </submittedName>
</protein>
<dbReference type="VEuPathDB" id="ToxoDB:LOC34623525"/>
<dbReference type="EMBL" id="JROU02001837">
    <property type="protein sequence ID" value="OEH75073.1"/>
    <property type="molecule type" value="Genomic_DNA"/>
</dbReference>
<reference evidence="4 5" key="1">
    <citation type="journal article" date="2016" name="BMC Genomics">
        <title>Comparative genomics reveals Cyclospora cayetanensis possesses coccidia-like metabolism and invasion components but unique surface antigens.</title>
        <authorList>
            <person name="Liu S."/>
            <person name="Wang L."/>
            <person name="Zheng H."/>
            <person name="Xu Z."/>
            <person name="Roellig D.M."/>
            <person name="Li N."/>
            <person name="Frace M.A."/>
            <person name="Tang K."/>
            <person name="Arrowood M.J."/>
            <person name="Moss D.M."/>
            <person name="Zhang L."/>
            <person name="Feng Y."/>
            <person name="Xiao L."/>
        </authorList>
    </citation>
    <scope>NUCLEOTIDE SEQUENCE [LARGE SCALE GENOMIC DNA]</scope>
    <source>
        <strain evidence="4 5">CHN_HEN01</strain>
    </source>
</reference>
<organism evidence="4 5">
    <name type="scientific">Cyclospora cayetanensis</name>
    <dbReference type="NCBI Taxonomy" id="88456"/>
    <lineage>
        <taxon>Eukaryota</taxon>
        <taxon>Sar</taxon>
        <taxon>Alveolata</taxon>
        <taxon>Apicomplexa</taxon>
        <taxon>Conoidasida</taxon>
        <taxon>Coccidia</taxon>
        <taxon>Eucoccidiorida</taxon>
        <taxon>Eimeriorina</taxon>
        <taxon>Eimeriidae</taxon>
        <taxon>Cyclospora</taxon>
    </lineage>
</organism>
<dbReference type="GO" id="GO:0043022">
    <property type="term" value="F:ribosome binding"/>
    <property type="evidence" value="ECO:0007669"/>
    <property type="project" value="InterPro"/>
</dbReference>
<dbReference type="GO" id="GO:0005829">
    <property type="term" value="C:cytosol"/>
    <property type="evidence" value="ECO:0007669"/>
    <property type="project" value="TreeGrafter"/>
</dbReference>
<feature type="region of interest" description="Disordered" evidence="2">
    <location>
        <begin position="110"/>
        <end position="139"/>
    </location>
</feature>
<name>A0A1D3CV46_9EIME</name>
<dbReference type="GO" id="GO:0051083">
    <property type="term" value="P:'de novo' cotranslational protein folding"/>
    <property type="evidence" value="ECO:0007669"/>
    <property type="project" value="InterPro"/>
</dbReference>
<dbReference type="Pfam" id="PF23082">
    <property type="entry name" value="Myb_DNA-binding_2"/>
    <property type="match status" value="1"/>
</dbReference>
<comment type="caution">
    <text evidence="4">The sequence shown here is derived from an EMBL/GenBank/DDBJ whole genome shotgun (WGS) entry which is preliminary data.</text>
</comment>
<proteinExistence type="predicted"/>
<feature type="region of interest" description="Disordered" evidence="2">
    <location>
        <begin position="1"/>
        <end position="68"/>
    </location>
</feature>
<dbReference type="PANTHER" id="PTHR43999">
    <property type="entry name" value="DNAJ HOMOLOG SUBFAMILY C MEMBER 2"/>
    <property type="match status" value="1"/>
</dbReference>
<dbReference type="Proteomes" id="UP000095192">
    <property type="component" value="Unassembled WGS sequence"/>
</dbReference>
<accession>A0A1D3CV46</accession>
<dbReference type="Gene3D" id="1.10.10.60">
    <property type="entry name" value="Homeodomain-like"/>
    <property type="match status" value="2"/>
</dbReference>
<feature type="coiled-coil region" evidence="1">
    <location>
        <begin position="411"/>
        <end position="445"/>
    </location>
</feature>